<evidence type="ECO:0000313" key="6">
    <source>
        <dbReference type="WBParaSite" id="nOo.2.0.1.t05055-RA"/>
    </source>
</evidence>
<feature type="domain" description="TUG ubiquitin-like" evidence="3">
    <location>
        <begin position="7"/>
        <end position="70"/>
    </location>
</feature>
<protein>
    <submittedName>
        <fullName evidence="6">TUG-UBL1 domain-containing protein</fullName>
    </submittedName>
</protein>
<dbReference type="GO" id="GO:0005634">
    <property type="term" value="C:nucleus"/>
    <property type="evidence" value="ECO:0007669"/>
    <property type="project" value="TreeGrafter"/>
</dbReference>
<reference evidence="6" key="1">
    <citation type="submission" date="2016-06" db="UniProtKB">
        <authorList>
            <consortium name="WormBaseParasite"/>
        </authorList>
    </citation>
    <scope>IDENTIFICATION</scope>
</reference>
<dbReference type="Pfam" id="PF11470">
    <property type="entry name" value="TUG-UBL1"/>
    <property type="match status" value="1"/>
</dbReference>
<organism evidence="6">
    <name type="scientific">Onchocerca ochengi</name>
    <name type="common">Filarial nematode worm</name>
    <dbReference type="NCBI Taxonomy" id="42157"/>
    <lineage>
        <taxon>Eukaryota</taxon>
        <taxon>Metazoa</taxon>
        <taxon>Ecdysozoa</taxon>
        <taxon>Nematoda</taxon>
        <taxon>Chromadorea</taxon>
        <taxon>Rhabditida</taxon>
        <taxon>Spirurina</taxon>
        <taxon>Spiruromorpha</taxon>
        <taxon>Filarioidea</taxon>
        <taxon>Onchocercidae</taxon>
        <taxon>Onchocerca</taxon>
    </lineage>
</organism>
<feature type="coiled-coil region" evidence="1">
    <location>
        <begin position="167"/>
        <end position="211"/>
    </location>
</feature>
<sequence>MNSITVICPNSRRCVVKVAPSTQLRKILEEACLKQGFDISIHQLKHQNHILDLALPLRLTGLPNNATVEMVQRTDVGSGIPVQIHIALQLPNGSRFMHEFSNKANLLDVLYEFSQKSAQNLVKCTDGQIPCCAYMNKEYRGEAELRLTTLEAMGITGGRCLIRYFAVNMSSDEISKLENRLAEETERKKKLEKVYETRKTENERRMQLEIEREEIFERQLKTKHEADTTLQEFSQETNRNLETTLHTTPLSSESLNQNAIEYIAESDRRSQTSRLHQLQSLLNQVNTSLATNTVDFLGEQLVGEDGRIHISDLETAAQVENDQHNGSVCNSITSSSEVSYLAIEKCNRMPVIIKQDLESTEHIREAMRKQDDIDDQFFELTVNDVQSIRRDLRAQAGVQEQRALLPKAYIADKNKRLKEESYKHTVIRFNCADKTIIQAQFISREPVSRLFEFIVENLKNAMVKFDLCLVNQRLQSTVSKNLIEVGVAPKSSLYIRFHSPENTFAAHFVRDKFCEIPMSEADELSKEWLSVNSIYQPYIPIVANTGDIRPSGKRQSESTESDAGSSKLEQKHCSGNLPKWFKKS</sequence>
<keyword evidence="1" id="KW-0175">Coiled coil</keyword>
<dbReference type="PANTHER" id="PTHR46467">
    <property type="entry name" value="TETHER CONTAINING UBX DOMAIN FOR GLUT4"/>
    <property type="match status" value="1"/>
</dbReference>
<gene>
    <name evidence="4" type="ORF">NOO_LOCUS5055</name>
</gene>
<keyword evidence="5" id="KW-1185">Reference proteome</keyword>
<dbReference type="WBParaSite" id="nOo.2.0.1.t05055-RA">
    <property type="protein sequence ID" value="nOo.2.0.1.t05055-RA"/>
    <property type="gene ID" value="nOo.2.0.1.g05055"/>
</dbReference>
<dbReference type="PANTHER" id="PTHR46467:SF1">
    <property type="entry name" value="TETHER CONTAINING UBX DOMAIN FOR GLUT4"/>
    <property type="match status" value="1"/>
</dbReference>
<reference evidence="4 5" key="2">
    <citation type="submission" date="2018-08" db="EMBL/GenBank/DDBJ databases">
        <authorList>
            <person name="Laetsch R D."/>
            <person name="Stevens L."/>
            <person name="Kumar S."/>
            <person name="Blaxter L. M."/>
        </authorList>
    </citation>
    <scope>NUCLEOTIDE SEQUENCE [LARGE SCALE GENOMIC DNA]</scope>
</reference>
<evidence type="ECO:0000256" key="2">
    <source>
        <dbReference type="SAM" id="MobiDB-lite"/>
    </source>
</evidence>
<dbReference type="GO" id="GO:0042593">
    <property type="term" value="P:glucose homeostasis"/>
    <property type="evidence" value="ECO:0007669"/>
    <property type="project" value="TreeGrafter"/>
</dbReference>
<dbReference type="CDD" id="cd17075">
    <property type="entry name" value="UBX1_UBXN9"/>
    <property type="match status" value="1"/>
</dbReference>
<dbReference type="EMBL" id="UYRW01001267">
    <property type="protein sequence ID" value="VDK75847.1"/>
    <property type="molecule type" value="Genomic_DNA"/>
</dbReference>
<dbReference type="OrthoDB" id="440781at2759"/>
<dbReference type="SUPFAM" id="SSF54236">
    <property type="entry name" value="Ubiquitin-like"/>
    <property type="match status" value="2"/>
</dbReference>
<dbReference type="AlphaFoldDB" id="A0A182EAI0"/>
<dbReference type="Proteomes" id="UP000271087">
    <property type="component" value="Unassembled WGS sequence"/>
</dbReference>
<accession>A0A182EAI0</accession>
<evidence type="ECO:0000313" key="4">
    <source>
        <dbReference type="EMBL" id="VDK75847.1"/>
    </source>
</evidence>
<dbReference type="CDD" id="cd16105">
    <property type="entry name" value="Ubl_ASPSCR1_like"/>
    <property type="match status" value="1"/>
</dbReference>
<dbReference type="GO" id="GO:0012506">
    <property type="term" value="C:vesicle membrane"/>
    <property type="evidence" value="ECO:0007669"/>
    <property type="project" value="TreeGrafter"/>
</dbReference>
<dbReference type="STRING" id="42157.A0A182EAI0"/>
<dbReference type="InterPro" id="IPR021569">
    <property type="entry name" value="TUG-UBL1"/>
</dbReference>
<evidence type="ECO:0000313" key="5">
    <source>
        <dbReference type="Proteomes" id="UP000271087"/>
    </source>
</evidence>
<dbReference type="InterPro" id="IPR029071">
    <property type="entry name" value="Ubiquitin-like_domsf"/>
</dbReference>
<evidence type="ECO:0000259" key="3">
    <source>
        <dbReference type="Pfam" id="PF11470"/>
    </source>
</evidence>
<evidence type="ECO:0000256" key="1">
    <source>
        <dbReference type="SAM" id="Coils"/>
    </source>
</evidence>
<feature type="region of interest" description="Disordered" evidence="2">
    <location>
        <begin position="546"/>
        <end position="584"/>
    </location>
</feature>
<proteinExistence type="predicted"/>
<dbReference type="InterPro" id="IPR059238">
    <property type="entry name" value="UBX1_UBXN9"/>
</dbReference>
<name>A0A182EAI0_ONCOC</name>
<dbReference type="GO" id="GO:0005737">
    <property type="term" value="C:cytoplasm"/>
    <property type="evidence" value="ECO:0007669"/>
    <property type="project" value="TreeGrafter"/>
</dbReference>
<dbReference type="GO" id="GO:0006886">
    <property type="term" value="P:intracellular protein transport"/>
    <property type="evidence" value="ECO:0007669"/>
    <property type="project" value="TreeGrafter"/>
</dbReference>
<dbReference type="Gene3D" id="3.10.20.90">
    <property type="entry name" value="Phosphatidylinositol 3-kinase Catalytic Subunit, Chain A, domain 1"/>
    <property type="match status" value="1"/>
</dbReference>